<dbReference type="FunFam" id="3.40.50.720:FF:000084">
    <property type="entry name" value="Short-chain dehydrogenase reductase"/>
    <property type="match status" value="1"/>
</dbReference>
<dbReference type="AlphaFoldDB" id="A0A6A6V4A6"/>
<accession>A0A6A6V4A6</accession>
<dbReference type="Gene3D" id="3.40.50.720">
    <property type="entry name" value="NAD(P)-binding Rossmann-like Domain"/>
    <property type="match status" value="1"/>
</dbReference>
<dbReference type="PRINTS" id="PR00081">
    <property type="entry name" value="GDHRDH"/>
</dbReference>
<evidence type="ECO:0000256" key="2">
    <source>
        <dbReference type="ARBA" id="ARBA00022857"/>
    </source>
</evidence>
<dbReference type="OrthoDB" id="47007at2759"/>
<proteinExistence type="inferred from homology"/>
<evidence type="ECO:0000313" key="5">
    <source>
        <dbReference type="EMBL" id="KAF2744151.1"/>
    </source>
</evidence>
<keyword evidence="6" id="KW-1185">Reference proteome</keyword>
<keyword evidence="2" id="KW-0521">NADP</keyword>
<reference evidence="5" key="1">
    <citation type="journal article" date="2020" name="Stud. Mycol.">
        <title>101 Dothideomycetes genomes: a test case for predicting lifestyles and emergence of pathogens.</title>
        <authorList>
            <person name="Haridas S."/>
            <person name="Albert R."/>
            <person name="Binder M."/>
            <person name="Bloem J."/>
            <person name="Labutti K."/>
            <person name="Salamov A."/>
            <person name="Andreopoulos B."/>
            <person name="Baker S."/>
            <person name="Barry K."/>
            <person name="Bills G."/>
            <person name="Bluhm B."/>
            <person name="Cannon C."/>
            <person name="Castanera R."/>
            <person name="Culley D."/>
            <person name="Daum C."/>
            <person name="Ezra D."/>
            <person name="Gonzalez J."/>
            <person name="Henrissat B."/>
            <person name="Kuo A."/>
            <person name="Liang C."/>
            <person name="Lipzen A."/>
            <person name="Lutzoni F."/>
            <person name="Magnuson J."/>
            <person name="Mondo S."/>
            <person name="Nolan M."/>
            <person name="Ohm R."/>
            <person name="Pangilinan J."/>
            <person name="Park H.-J."/>
            <person name="Ramirez L."/>
            <person name="Alfaro M."/>
            <person name="Sun H."/>
            <person name="Tritt A."/>
            <person name="Yoshinaga Y."/>
            <person name="Zwiers L.-H."/>
            <person name="Turgeon B."/>
            <person name="Goodwin S."/>
            <person name="Spatafora J."/>
            <person name="Crous P."/>
            <person name="Grigoriev I."/>
        </authorList>
    </citation>
    <scope>NUCLEOTIDE SEQUENCE</scope>
    <source>
        <strain evidence="5">CBS 119925</strain>
    </source>
</reference>
<gene>
    <name evidence="5" type="ORF">M011DRAFT_450072</name>
</gene>
<protein>
    <submittedName>
        <fullName evidence="5">2-deoxy-D-gluconate 3-dehydrogenase</fullName>
    </submittedName>
</protein>
<dbReference type="InterPro" id="IPR002347">
    <property type="entry name" value="SDR_fam"/>
</dbReference>
<dbReference type="EMBL" id="MU006591">
    <property type="protein sequence ID" value="KAF2744151.1"/>
    <property type="molecule type" value="Genomic_DNA"/>
</dbReference>
<dbReference type="Proteomes" id="UP000799440">
    <property type="component" value="Unassembled WGS sequence"/>
</dbReference>
<dbReference type="GO" id="GO:0016616">
    <property type="term" value="F:oxidoreductase activity, acting on the CH-OH group of donors, NAD or NADP as acceptor"/>
    <property type="evidence" value="ECO:0007669"/>
    <property type="project" value="TreeGrafter"/>
</dbReference>
<evidence type="ECO:0000256" key="1">
    <source>
        <dbReference type="ARBA" id="ARBA00006484"/>
    </source>
</evidence>
<sequence>MTDEASDRASLTSRKIDEMVLSTEDNSLTAPRPPPDGLSPVQRAQYRFQVKGNIVITGGTGTLALTTARALLEHGASGLALWDLEPERANTSLLTLHKDFPHVRITTCHVDLRSKPSIATALSDTIKVLGPLTHLINFAGIVSVVPSLSLNEETWRNTLDTNLTGSFLVSQALARHFVENSSPEDRAGGGGCIVLIASISAHATNFPQPQAAYNASKAGVVSLTKSLAAEWARYGIRVNCLSPGYMDTVLNEGEGLDNARRIWKERCPMGRMGHPWEITGPLVMLCGEGGRYVNGADLMVDGGSGVF</sequence>
<dbReference type="PANTHER" id="PTHR42760">
    <property type="entry name" value="SHORT-CHAIN DEHYDROGENASES/REDUCTASES FAMILY MEMBER"/>
    <property type="match status" value="1"/>
</dbReference>
<evidence type="ECO:0000256" key="3">
    <source>
        <dbReference type="ARBA" id="ARBA00023002"/>
    </source>
</evidence>
<dbReference type="InterPro" id="IPR036291">
    <property type="entry name" value="NAD(P)-bd_dom_sf"/>
</dbReference>
<name>A0A6A6V4A6_9PLEO</name>
<evidence type="ECO:0000313" key="6">
    <source>
        <dbReference type="Proteomes" id="UP000799440"/>
    </source>
</evidence>
<dbReference type="PROSITE" id="PS00061">
    <property type="entry name" value="ADH_SHORT"/>
    <property type="match status" value="1"/>
</dbReference>
<comment type="similarity">
    <text evidence="1">Belongs to the short-chain dehydrogenases/reductases (SDR) family.</text>
</comment>
<dbReference type="PANTHER" id="PTHR42760:SF115">
    <property type="entry name" value="3-OXOACYL-[ACYL-CARRIER-PROTEIN] REDUCTASE FABG"/>
    <property type="match status" value="1"/>
</dbReference>
<feature type="region of interest" description="Disordered" evidence="4">
    <location>
        <begin position="1"/>
        <end position="39"/>
    </location>
</feature>
<evidence type="ECO:0000256" key="4">
    <source>
        <dbReference type="SAM" id="MobiDB-lite"/>
    </source>
</evidence>
<dbReference type="InterPro" id="IPR020904">
    <property type="entry name" value="Sc_DH/Rdtase_CS"/>
</dbReference>
<keyword evidence="3" id="KW-0560">Oxidoreductase</keyword>
<dbReference type="Pfam" id="PF13561">
    <property type="entry name" value="adh_short_C2"/>
    <property type="match status" value="1"/>
</dbReference>
<dbReference type="SUPFAM" id="SSF51735">
    <property type="entry name" value="NAD(P)-binding Rossmann-fold domains"/>
    <property type="match status" value="1"/>
</dbReference>
<dbReference type="PRINTS" id="PR00080">
    <property type="entry name" value="SDRFAMILY"/>
</dbReference>
<organism evidence="5 6">
    <name type="scientific">Sporormia fimetaria CBS 119925</name>
    <dbReference type="NCBI Taxonomy" id="1340428"/>
    <lineage>
        <taxon>Eukaryota</taxon>
        <taxon>Fungi</taxon>
        <taxon>Dikarya</taxon>
        <taxon>Ascomycota</taxon>
        <taxon>Pezizomycotina</taxon>
        <taxon>Dothideomycetes</taxon>
        <taxon>Pleosporomycetidae</taxon>
        <taxon>Pleosporales</taxon>
        <taxon>Sporormiaceae</taxon>
        <taxon>Sporormia</taxon>
    </lineage>
</organism>